<evidence type="ECO:0000259" key="9">
    <source>
        <dbReference type="Pfam" id="PF17917"/>
    </source>
</evidence>
<dbReference type="SUPFAM" id="SSF56672">
    <property type="entry name" value="DNA/RNA polymerases"/>
    <property type="match status" value="1"/>
</dbReference>
<feature type="region of interest" description="Disordered" evidence="8">
    <location>
        <begin position="251"/>
        <end position="270"/>
    </location>
</feature>
<proteinExistence type="predicted"/>
<keyword evidence="2" id="KW-0548">Nucleotidyltransferase</keyword>
<dbReference type="SUPFAM" id="SSF50978">
    <property type="entry name" value="WD40 repeat-like"/>
    <property type="match status" value="1"/>
</dbReference>
<evidence type="ECO:0000256" key="7">
    <source>
        <dbReference type="ARBA" id="ARBA00022918"/>
    </source>
</evidence>
<organism evidence="11 12">
    <name type="scientific">Ranitomeya imitator</name>
    <name type="common">mimic poison frog</name>
    <dbReference type="NCBI Taxonomy" id="111125"/>
    <lineage>
        <taxon>Eukaryota</taxon>
        <taxon>Metazoa</taxon>
        <taxon>Chordata</taxon>
        <taxon>Craniata</taxon>
        <taxon>Vertebrata</taxon>
        <taxon>Euteleostomi</taxon>
        <taxon>Amphibia</taxon>
        <taxon>Batrachia</taxon>
        <taxon>Anura</taxon>
        <taxon>Neobatrachia</taxon>
        <taxon>Hyloidea</taxon>
        <taxon>Dendrobatidae</taxon>
        <taxon>Dendrobatinae</taxon>
        <taxon>Ranitomeya</taxon>
    </lineage>
</organism>
<keyword evidence="6" id="KW-0378">Hydrolase</keyword>
<keyword evidence="12" id="KW-1185">Reference proteome</keyword>
<feature type="region of interest" description="Disordered" evidence="8">
    <location>
        <begin position="334"/>
        <end position="358"/>
    </location>
</feature>
<comment type="caution">
    <text evidence="11">The sequence shown here is derived from an EMBL/GenBank/DDBJ whole genome shotgun (WGS) entry which is preliminary data.</text>
</comment>
<evidence type="ECO:0000256" key="1">
    <source>
        <dbReference type="ARBA" id="ARBA00022679"/>
    </source>
</evidence>
<keyword evidence="3" id="KW-0540">Nuclease</keyword>
<dbReference type="PANTHER" id="PTHR13831">
    <property type="entry name" value="MEMBER OF THE HIR1 FAMILY OF WD-REPEAT PROTEINS"/>
    <property type="match status" value="1"/>
</dbReference>
<dbReference type="PANTHER" id="PTHR13831:SF0">
    <property type="entry name" value="PROTEIN HIRA"/>
    <property type="match status" value="1"/>
</dbReference>
<evidence type="ECO:0000256" key="2">
    <source>
        <dbReference type="ARBA" id="ARBA00022695"/>
    </source>
</evidence>
<evidence type="ECO:0000259" key="10">
    <source>
        <dbReference type="Pfam" id="PF24626"/>
    </source>
</evidence>
<evidence type="ECO:0000256" key="8">
    <source>
        <dbReference type="SAM" id="MobiDB-lite"/>
    </source>
</evidence>
<feature type="domain" description="Reverse transcriptase RNase H-like" evidence="9">
    <location>
        <begin position="2"/>
        <end position="49"/>
    </location>
</feature>
<gene>
    <name evidence="11" type="ORF">RIMI_LOCUS21110920</name>
</gene>
<dbReference type="InterPro" id="IPR056924">
    <property type="entry name" value="SH3_Tf2-1"/>
</dbReference>
<dbReference type="EMBL" id="CAUEEQ010073183">
    <property type="protein sequence ID" value="CAJ0966247.1"/>
    <property type="molecule type" value="Genomic_DNA"/>
</dbReference>
<feature type="domain" description="Tf2-1-like SH3-like" evidence="10">
    <location>
        <begin position="145"/>
        <end position="205"/>
    </location>
</feature>
<keyword evidence="4" id="KW-0677">Repeat</keyword>
<evidence type="ECO:0000256" key="5">
    <source>
        <dbReference type="ARBA" id="ARBA00022759"/>
    </source>
</evidence>
<dbReference type="InterPro" id="IPR031120">
    <property type="entry name" value="HIR1-like"/>
</dbReference>
<dbReference type="Pfam" id="PF17917">
    <property type="entry name" value="RT_RNaseH"/>
    <property type="match status" value="1"/>
</dbReference>
<reference evidence="11" key="1">
    <citation type="submission" date="2023-07" db="EMBL/GenBank/DDBJ databases">
        <authorList>
            <person name="Stuckert A."/>
        </authorList>
    </citation>
    <scope>NUCLEOTIDE SEQUENCE</scope>
</reference>
<sequence length="358" mass="40482">MALEEWRYLLEGAVYPVVIYMDHKNLAYLQSAQRLNPRQARWSLFFARFNFLLHFRSGDKNVRADDLSCSFVSGDQEEDLQFIIEPSKMVPLTVTVPSDVPVADVLSKDFVKLWEDNKATLEASSTRMKRHTDKRCLDPQCFRPGDKVWLSSRYVRLRVPSYKLGPHFIGAFEVLNWINEISYKLKLPPSLRISNAFHVSLLRPVILNPFFKDPSTPRPCQLPRMMFLRTFLNLTSRGLPVLVRVPERDGAALTGGSEKPAQGKAPVLNGRPELTPCSGHSGTMKLLKPTWVNHNGKPIFSVDIHPDGTKFATGGQGQDSGKVVIWNMPPVVKEEDEKNESIPQDAVPDGQPLRYQST</sequence>
<dbReference type="InterPro" id="IPR043502">
    <property type="entry name" value="DNA/RNA_pol_sf"/>
</dbReference>
<evidence type="ECO:0000313" key="12">
    <source>
        <dbReference type="Proteomes" id="UP001176940"/>
    </source>
</evidence>
<dbReference type="Proteomes" id="UP001176940">
    <property type="component" value="Unassembled WGS sequence"/>
</dbReference>
<accession>A0ABN9MHU9</accession>
<evidence type="ECO:0000313" key="11">
    <source>
        <dbReference type="EMBL" id="CAJ0966247.1"/>
    </source>
</evidence>
<dbReference type="InterPro" id="IPR036322">
    <property type="entry name" value="WD40_repeat_dom_sf"/>
</dbReference>
<evidence type="ECO:0000256" key="6">
    <source>
        <dbReference type="ARBA" id="ARBA00022801"/>
    </source>
</evidence>
<name>A0ABN9MHU9_9NEOB</name>
<evidence type="ECO:0008006" key="13">
    <source>
        <dbReference type="Google" id="ProtNLM"/>
    </source>
</evidence>
<keyword evidence="1" id="KW-0808">Transferase</keyword>
<dbReference type="Pfam" id="PF24626">
    <property type="entry name" value="SH3_Tf2-1"/>
    <property type="match status" value="1"/>
</dbReference>
<keyword evidence="7" id="KW-0695">RNA-directed DNA polymerase</keyword>
<dbReference type="InterPro" id="IPR041373">
    <property type="entry name" value="RT_RNaseH"/>
</dbReference>
<evidence type="ECO:0000256" key="4">
    <source>
        <dbReference type="ARBA" id="ARBA00022737"/>
    </source>
</evidence>
<evidence type="ECO:0000256" key="3">
    <source>
        <dbReference type="ARBA" id="ARBA00022722"/>
    </source>
</evidence>
<protein>
    <recommendedName>
        <fullName evidence="13">Reverse transcriptase RNase H-like domain-containing protein</fullName>
    </recommendedName>
</protein>
<keyword evidence="5" id="KW-0255">Endonuclease</keyword>